<evidence type="ECO:0000256" key="8">
    <source>
        <dbReference type="ARBA" id="ARBA00023015"/>
    </source>
</evidence>
<dbReference type="Gene3D" id="1.10.532.10">
    <property type="entry name" value="STAT transcription factor, N-terminal domain"/>
    <property type="match status" value="1"/>
</dbReference>
<dbReference type="Pfam" id="PF01017">
    <property type="entry name" value="STAT_alpha"/>
    <property type="match status" value="1"/>
</dbReference>
<dbReference type="InterPro" id="IPR012345">
    <property type="entry name" value="STAT_TF_DNA-bd_N"/>
</dbReference>
<dbReference type="InterPro" id="IPR013801">
    <property type="entry name" value="STAT_TF_DNA-bd"/>
</dbReference>
<dbReference type="SUPFAM" id="SSF47655">
    <property type="entry name" value="STAT"/>
    <property type="match status" value="1"/>
</dbReference>
<dbReference type="OrthoDB" id="19300at2759"/>
<dbReference type="GO" id="GO:0007166">
    <property type="term" value="P:cell surface receptor signaling pathway"/>
    <property type="evidence" value="ECO:0007669"/>
    <property type="project" value="UniProtKB-ARBA"/>
</dbReference>
<dbReference type="GO" id="GO:0005829">
    <property type="term" value="C:cytosol"/>
    <property type="evidence" value="ECO:0007669"/>
    <property type="project" value="UniProtKB-ARBA"/>
</dbReference>
<dbReference type="Gene3D" id="2.40.70.10">
    <property type="entry name" value="Acid Proteases"/>
    <property type="match status" value="1"/>
</dbReference>
<dbReference type="GO" id="GO:0005634">
    <property type="term" value="C:nucleus"/>
    <property type="evidence" value="ECO:0007669"/>
    <property type="project" value="UniProtKB-SubCell"/>
</dbReference>
<evidence type="ECO:0000256" key="9">
    <source>
        <dbReference type="ARBA" id="ARBA00023125"/>
    </source>
</evidence>
<proteinExistence type="inferred from homology"/>
<keyword evidence="8 15" id="KW-0805">Transcription regulation</keyword>
<evidence type="ECO:0000256" key="13">
    <source>
        <dbReference type="ARBA" id="ARBA00064301"/>
    </source>
</evidence>
<keyword evidence="11 15" id="KW-0804">Transcription</keyword>
<evidence type="ECO:0000256" key="4">
    <source>
        <dbReference type="ARBA" id="ARBA00022490"/>
    </source>
</evidence>
<dbReference type="CDD" id="cd16855">
    <property type="entry name" value="STAT5_CCD"/>
    <property type="match status" value="1"/>
</dbReference>
<keyword evidence="9 15" id="KW-0238">DNA-binding</keyword>
<dbReference type="InterPro" id="IPR001217">
    <property type="entry name" value="STAT"/>
</dbReference>
<comment type="subunit">
    <text evidence="13">Forms a homodimer or a heterodimer with a related family member.</text>
</comment>
<evidence type="ECO:0000256" key="12">
    <source>
        <dbReference type="ARBA" id="ARBA00023242"/>
    </source>
</evidence>
<feature type="domain" description="SH2" evidence="17">
    <location>
        <begin position="762"/>
        <end position="862"/>
    </location>
</feature>
<dbReference type="CDD" id="cd06094">
    <property type="entry name" value="RP_Saci_like"/>
    <property type="match status" value="1"/>
</dbReference>
<name>A0A8X6LCQ5_TRICU</name>
<dbReference type="Pfam" id="PF02865">
    <property type="entry name" value="STAT_int"/>
    <property type="match status" value="1"/>
</dbReference>
<dbReference type="EMBL" id="BMAO01035243">
    <property type="protein sequence ID" value="GFR02274.1"/>
    <property type="molecule type" value="Genomic_DNA"/>
</dbReference>
<dbReference type="GO" id="GO:0006508">
    <property type="term" value="P:proteolysis"/>
    <property type="evidence" value="ECO:0007669"/>
    <property type="project" value="InterPro"/>
</dbReference>
<dbReference type="Gene3D" id="2.60.40.630">
    <property type="entry name" value="STAT transcription factor, DNA-binding domain"/>
    <property type="match status" value="1"/>
</dbReference>
<dbReference type="Gene3D" id="1.10.238.10">
    <property type="entry name" value="EF-hand"/>
    <property type="match status" value="1"/>
</dbReference>
<keyword evidence="6" id="KW-0378">Hydrolase</keyword>
<comment type="subcellular location">
    <subcellularLocation>
        <location evidence="2 15">Cytoplasm</location>
    </subcellularLocation>
    <subcellularLocation>
        <location evidence="1 15">Nucleus</location>
    </subcellularLocation>
</comment>
<evidence type="ECO:0000256" key="15">
    <source>
        <dbReference type="RuleBase" id="RU046415"/>
    </source>
</evidence>
<evidence type="ECO:0000313" key="20">
    <source>
        <dbReference type="Proteomes" id="UP000887116"/>
    </source>
</evidence>
<dbReference type="InterPro" id="IPR046994">
    <property type="entry name" value="STAT5_CC"/>
</dbReference>
<organism evidence="19 20">
    <name type="scientific">Trichonephila clavata</name>
    <name type="common">Joro spider</name>
    <name type="synonym">Nephila clavata</name>
    <dbReference type="NCBI Taxonomy" id="2740835"/>
    <lineage>
        <taxon>Eukaryota</taxon>
        <taxon>Metazoa</taxon>
        <taxon>Ecdysozoa</taxon>
        <taxon>Arthropoda</taxon>
        <taxon>Chelicerata</taxon>
        <taxon>Arachnida</taxon>
        <taxon>Araneae</taxon>
        <taxon>Araneomorphae</taxon>
        <taxon>Entelegynae</taxon>
        <taxon>Araneoidea</taxon>
        <taxon>Nephilidae</taxon>
        <taxon>Trichonephila</taxon>
    </lineage>
</organism>
<reference evidence="19" key="1">
    <citation type="submission" date="2020-07" db="EMBL/GenBank/DDBJ databases">
        <title>Multicomponent nature underlies the extraordinary mechanical properties of spider dragline silk.</title>
        <authorList>
            <person name="Kono N."/>
            <person name="Nakamura H."/>
            <person name="Mori M."/>
            <person name="Yoshida Y."/>
            <person name="Ohtoshi R."/>
            <person name="Malay A.D."/>
            <person name="Moran D.A.P."/>
            <person name="Tomita M."/>
            <person name="Numata K."/>
            <person name="Arakawa K."/>
        </authorList>
    </citation>
    <scope>NUCLEOTIDE SEQUENCE</scope>
</reference>
<feature type="region of interest" description="Disordered" evidence="16">
    <location>
        <begin position="894"/>
        <end position="914"/>
    </location>
</feature>
<dbReference type="Pfam" id="PF02864">
    <property type="entry name" value="STAT_bind"/>
    <property type="match status" value="1"/>
</dbReference>
<keyword evidence="10 15" id="KW-0010">Activator</keyword>
<evidence type="ECO:0000256" key="1">
    <source>
        <dbReference type="ARBA" id="ARBA00004123"/>
    </source>
</evidence>
<accession>A0A8X6LCQ5</accession>
<dbReference type="PROSITE" id="PS50001">
    <property type="entry name" value="SH2"/>
    <property type="match status" value="1"/>
</dbReference>
<keyword evidence="12 15" id="KW-0539">Nucleus</keyword>
<evidence type="ECO:0000259" key="17">
    <source>
        <dbReference type="PROSITE" id="PS50001"/>
    </source>
</evidence>
<dbReference type="InterPro" id="IPR001969">
    <property type="entry name" value="Aspartic_peptidase_AS"/>
</dbReference>
<evidence type="ECO:0000256" key="5">
    <source>
        <dbReference type="ARBA" id="ARBA00022553"/>
    </source>
</evidence>
<dbReference type="InterPro" id="IPR001995">
    <property type="entry name" value="Peptidase_A2_cat"/>
</dbReference>
<protein>
    <recommendedName>
        <fullName evidence="15">Signal transducer and activator of transcription</fullName>
    </recommendedName>
</protein>
<evidence type="ECO:0000256" key="16">
    <source>
        <dbReference type="SAM" id="MobiDB-lite"/>
    </source>
</evidence>
<dbReference type="SUPFAM" id="SSF55550">
    <property type="entry name" value="SH2 domain"/>
    <property type="match status" value="1"/>
</dbReference>
<keyword evidence="4 15" id="KW-0963">Cytoplasm</keyword>
<dbReference type="InterPro" id="IPR013799">
    <property type="entry name" value="STAT_TF_prot_interaction"/>
</dbReference>
<dbReference type="SUPFAM" id="SSF48092">
    <property type="entry name" value="Transcription factor STAT-4 N-domain"/>
    <property type="match status" value="1"/>
</dbReference>
<dbReference type="SMART" id="SM00964">
    <property type="entry name" value="STAT_int"/>
    <property type="match status" value="1"/>
</dbReference>
<feature type="domain" description="Peptidase A2" evidence="18">
    <location>
        <begin position="22"/>
        <end position="94"/>
    </location>
</feature>
<dbReference type="InterPro" id="IPR048988">
    <property type="entry name" value="STAT_linker"/>
</dbReference>
<dbReference type="PROSITE" id="PS50175">
    <property type="entry name" value="ASP_PROT_RETROV"/>
    <property type="match status" value="1"/>
</dbReference>
<evidence type="ECO:0000259" key="18">
    <source>
        <dbReference type="PROSITE" id="PS50175"/>
    </source>
</evidence>
<comment type="similarity">
    <text evidence="3 15">Belongs to the transcription factor STAT family.</text>
</comment>
<gene>
    <name evidence="19" type="primary">Stat5b</name>
    <name evidence="19" type="ORF">TNCT_618021</name>
</gene>
<keyword evidence="7 14" id="KW-0727">SH2 domain</keyword>
<evidence type="ECO:0000313" key="19">
    <source>
        <dbReference type="EMBL" id="GFR02274.1"/>
    </source>
</evidence>
<dbReference type="FunFam" id="2.60.40.630:FF:000003">
    <property type="entry name" value="Signal transducer and transcription activator 6"/>
    <property type="match status" value="1"/>
</dbReference>
<dbReference type="InterPro" id="IPR008967">
    <property type="entry name" value="p53-like_TF_DNA-bd_sf"/>
</dbReference>
<dbReference type="Gene3D" id="3.30.505.10">
    <property type="entry name" value="SH2 domain"/>
    <property type="match status" value="1"/>
</dbReference>
<dbReference type="InterPro" id="IPR036535">
    <property type="entry name" value="STAT_N_sf"/>
</dbReference>
<dbReference type="AlphaFoldDB" id="A0A8X6LCQ5"/>
<dbReference type="Pfam" id="PF00017">
    <property type="entry name" value="SH2"/>
    <property type="match status" value="1"/>
</dbReference>
<evidence type="ECO:0000256" key="2">
    <source>
        <dbReference type="ARBA" id="ARBA00004496"/>
    </source>
</evidence>
<dbReference type="FunFam" id="2.40.70.10:FF:000130">
    <property type="entry name" value="Retrovirus-related Pol polyprotein from transposon opus-like Protein"/>
    <property type="match status" value="1"/>
</dbReference>
<sequence length="958" mass="109187">MATYSLPKESRRLFIRDRTTNISFLVDTGSDVSLIPANAYQKRNASQQTLFAANSSSINVYGQKTLTLNFNLRRDFMWTFLIADVSTPILGADFLHYFELVPDLRHKCLRDTKTKLQSVGHLKHANLHSVQVSFSKDTIYHKLLKEFPSITKLLNPNQTAKHNTAHHIITKGPPGVAKPRSINHMALWARVQQLHGEALQQVGIVYNDNFPIDVRCALAQWIEEQAWNELDPDNPQHDLYISQVANNFIHQLEAKLSTVDDFLMRVKLNEAISEFRAKYVTNPRLLVKVIKHCLNTEMRIVQQAEEYMRVNAGGVPFNPDPVQEINIALEKLRQKTAESGDDLRKMIQCQEAFVIQYQESSKRQAQMQQSSDVDFIAKAQKEKHLYDNAVRNQIQELIRLRMKLVEEFQATFLDLNELQKRILDTELIKWKRAQQLAGNGEPFHNNLDQIQEWCEALADIIWQNRQQIRQVENLASQVPLNIPGNVMEKLPVLNNQITGLLSSLVTSTFIIEKQPPQVLKTNTRFSATVRLLVGSKLSVYMTPPQVKVTIISEAQAIALLKNDKVGPGEASGEILNNMGIMEYHQATRQLSVSFRNLQLRKIKRAEKKGTESVMDEKFSLLFQSQFKVGGGELVFQVWTLSLPVVVIVHGNQDPHAWATITWDNAFAEPGRVPFQVPEKVPWKEVAEVLSTKFKSGTGRPLSEDNVQFLAGKVFRSSQFIDGSAMVTWSQFCKEPLPERNFTFWEWFYAIMKVSREHLRNLWNDGLIIGFIGRHQAEEMLLKKCNGTFLLRFSDSEAGGVTIAWVTDSQQREGQEVFMVQPFTSRDFAIRPIADRIYDLKNLLYLFPDIPKDQAFGKYYTPFSGDSNANGYVKPVLVTHLPSMVNTYGYDSYPNTPQSTLQSPDPGYHDSHSSDMQAGAQFPEVDYDLLNMEFAPEVDEPVDFSSINVCDLVSYTHSS</sequence>
<dbReference type="InterPro" id="IPR000980">
    <property type="entry name" value="SH2"/>
</dbReference>
<dbReference type="GO" id="GO:0001228">
    <property type="term" value="F:DNA-binding transcription activator activity, RNA polymerase II-specific"/>
    <property type="evidence" value="ECO:0007669"/>
    <property type="project" value="UniProtKB-ARBA"/>
</dbReference>
<dbReference type="InterPro" id="IPR013800">
    <property type="entry name" value="STAT_TF_alpha"/>
</dbReference>
<dbReference type="Gene3D" id="1.20.1050.20">
    <property type="entry name" value="STAT transcription factor, all-alpha domain"/>
    <property type="match status" value="1"/>
</dbReference>
<keyword evidence="5 15" id="KW-0597">Phosphoprotein</keyword>
<dbReference type="Pfam" id="PF21354">
    <property type="entry name" value="STAT_linker"/>
    <property type="match status" value="1"/>
</dbReference>
<dbReference type="PANTHER" id="PTHR11801">
    <property type="entry name" value="SIGNAL TRANSDUCER AND ACTIVATOR OF TRANSCRIPTION"/>
    <property type="match status" value="1"/>
</dbReference>
<evidence type="ECO:0000256" key="14">
    <source>
        <dbReference type="PROSITE-ProRule" id="PRU00191"/>
    </source>
</evidence>
<evidence type="ECO:0000256" key="10">
    <source>
        <dbReference type="ARBA" id="ARBA00023159"/>
    </source>
</evidence>
<dbReference type="PROSITE" id="PS00141">
    <property type="entry name" value="ASP_PROTEASE"/>
    <property type="match status" value="1"/>
</dbReference>
<dbReference type="InterPro" id="IPR021109">
    <property type="entry name" value="Peptidase_aspartic_dom_sf"/>
</dbReference>
<dbReference type="InterPro" id="IPR036860">
    <property type="entry name" value="SH2_dom_sf"/>
</dbReference>
<dbReference type="CDD" id="cd16849">
    <property type="entry name" value="STAT5_DBD"/>
    <property type="match status" value="1"/>
</dbReference>
<dbReference type="InterPro" id="IPR034132">
    <property type="entry name" value="RP_Saci-like"/>
</dbReference>
<dbReference type="GO" id="GO:0000977">
    <property type="term" value="F:RNA polymerase II transcription regulatory region sequence-specific DNA binding"/>
    <property type="evidence" value="ECO:0007669"/>
    <property type="project" value="UniProtKB-ARBA"/>
</dbReference>
<dbReference type="FunFam" id="1.10.238.10:FF:000029">
    <property type="entry name" value="Signal transducer and transcription activator 6"/>
    <property type="match status" value="1"/>
</dbReference>
<dbReference type="Proteomes" id="UP000887116">
    <property type="component" value="Unassembled WGS sequence"/>
</dbReference>
<evidence type="ECO:0000256" key="6">
    <source>
        <dbReference type="ARBA" id="ARBA00022801"/>
    </source>
</evidence>
<dbReference type="CDD" id="cd09919">
    <property type="entry name" value="SH2_STAT_family"/>
    <property type="match status" value="1"/>
</dbReference>
<dbReference type="InterPro" id="IPR035858">
    <property type="entry name" value="STAT5a/5b_DBD"/>
</dbReference>
<dbReference type="FunFam" id="3.30.505.10:FF:000057">
    <property type="entry name" value="Signal transducer and activator of transcription"/>
    <property type="match status" value="1"/>
</dbReference>
<evidence type="ECO:0000256" key="11">
    <source>
        <dbReference type="ARBA" id="ARBA00023163"/>
    </source>
</evidence>
<dbReference type="SUPFAM" id="SSF50630">
    <property type="entry name" value="Acid proteases"/>
    <property type="match status" value="1"/>
</dbReference>
<evidence type="ECO:0000256" key="3">
    <source>
        <dbReference type="ARBA" id="ARBA00005586"/>
    </source>
</evidence>
<comment type="caution">
    <text evidence="19">The sequence shown here is derived from an EMBL/GenBank/DDBJ whole genome shotgun (WGS) entry which is preliminary data.</text>
</comment>
<dbReference type="SUPFAM" id="SSF49417">
    <property type="entry name" value="p53-like transcription factors"/>
    <property type="match status" value="1"/>
</dbReference>
<dbReference type="InterPro" id="IPR015988">
    <property type="entry name" value="STAT_TF_CC"/>
</dbReference>
<dbReference type="GO" id="GO:0004190">
    <property type="term" value="F:aspartic-type endopeptidase activity"/>
    <property type="evidence" value="ECO:0007669"/>
    <property type="project" value="InterPro"/>
</dbReference>
<evidence type="ECO:0000256" key="7">
    <source>
        <dbReference type="ARBA" id="ARBA00022999"/>
    </source>
</evidence>
<keyword evidence="20" id="KW-1185">Reference proteome</keyword>